<dbReference type="AlphaFoldDB" id="A0A915U8K9"/>
<dbReference type="KEGG" id="ddu:GF1_04970"/>
<gene>
    <name evidence="2" type="ORF">GF1_04970</name>
</gene>
<keyword evidence="3" id="KW-1185">Reference proteome</keyword>
<organism evidence="2 3">
    <name type="scientific">Desulfolithobacter dissulfuricans</name>
    <dbReference type="NCBI Taxonomy" id="2795293"/>
    <lineage>
        <taxon>Bacteria</taxon>
        <taxon>Pseudomonadati</taxon>
        <taxon>Thermodesulfobacteriota</taxon>
        <taxon>Desulfobulbia</taxon>
        <taxon>Desulfobulbales</taxon>
        <taxon>Desulfobulbaceae</taxon>
        <taxon>Desulfolithobacter</taxon>
    </lineage>
</organism>
<evidence type="ECO:0000313" key="3">
    <source>
        <dbReference type="Proteomes" id="UP001063350"/>
    </source>
</evidence>
<proteinExistence type="predicted"/>
<evidence type="ECO:0000313" key="2">
    <source>
        <dbReference type="EMBL" id="BCO08121.1"/>
    </source>
</evidence>
<name>A0A915U8K9_9BACT</name>
<protein>
    <submittedName>
        <fullName evidence="2">Uncharacterized protein</fullName>
    </submittedName>
</protein>
<reference evidence="2" key="1">
    <citation type="submission" date="2020-12" db="EMBL/GenBank/DDBJ databases">
        <title>Desulfobium dissulfuricans gen. nov., sp. nov., a novel mesophilic, sulfate-reducing bacterium isolated from a deep-sea hydrothermal vent.</title>
        <authorList>
            <person name="Hashimoto Y."/>
            <person name="Tame A."/>
            <person name="Sawayama S."/>
            <person name="Miyazaki J."/>
            <person name="Takai K."/>
            <person name="Nakagawa S."/>
        </authorList>
    </citation>
    <scope>NUCLEOTIDE SEQUENCE</scope>
    <source>
        <strain evidence="2">GF1</strain>
    </source>
</reference>
<dbReference type="EMBL" id="AP024233">
    <property type="protein sequence ID" value="BCO08121.1"/>
    <property type="molecule type" value="Genomic_DNA"/>
</dbReference>
<accession>A0A915U8K9</accession>
<evidence type="ECO:0000256" key="1">
    <source>
        <dbReference type="SAM" id="MobiDB-lite"/>
    </source>
</evidence>
<sequence length="56" mass="5974">MITVTPPPDNGILAGPAARILVLWRSDGTGLRNAESPFAGMNGRKKVAGRTIQDRE</sequence>
<feature type="region of interest" description="Disordered" evidence="1">
    <location>
        <begin position="35"/>
        <end position="56"/>
    </location>
</feature>
<dbReference type="Proteomes" id="UP001063350">
    <property type="component" value="Chromosome"/>
</dbReference>